<dbReference type="Proteomes" id="UP000235392">
    <property type="component" value="Unassembled WGS sequence"/>
</dbReference>
<organism evidence="3 4">
    <name type="scientific">Puccinia coronata f. sp. avenae</name>
    <dbReference type="NCBI Taxonomy" id="200324"/>
    <lineage>
        <taxon>Eukaryota</taxon>
        <taxon>Fungi</taxon>
        <taxon>Dikarya</taxon>
        <taxon>Basidiomycota</taxon>
        <taxon>Pucciniomycotina</taxon>
        <taxon>Pucciniomycetes</taxon>
        <taxon>Pucciniales</taxon>
        <taxon>Pucciniaceae</taxon>
        <taxon>Puccinia</taxon>
    </lineage>
</organism>
<sequence length="129" mass="14314">MLLKEASKLIAVSLSLLSMAQRIHSRPMAPPYFAGPSPSLMTSKQFVNPQQGYSWTWMNQESDASKTRTAPGRLTPVPLPPGGPGANTRTPGVYGMYVSQLLPKQRRFLQSNSNTFPTIISYFKRSVRL</sequence>
<proteinExistence type="predicted"/>
<keyword evidence="2" id="KW-0732">Signal</keyword>
<gene>
    <name evidence="3" type="ORF">PCASD_14693</name>
</gene>
<reference evidence="3 4" key="1">
    <citation type="submission" date="2017-11" db="EMBL/GenBank/DDBJ databases">
        <title>De novo assembly and phasing of dikaryotic genomes from two isolates of Puccinia coronata f. sp. avenae, the causal agent of oat crown rust.</title>
        <authorList>
            <person name="Miller M.E."/>
            <person name="Zhang Y."/>
            <person name="Omidvar V."/>
            <person name="Sperschneider J."/>
            <person name="Schwessinger B."/>
            <person name="Raley C."/>
            <person name="Palmer J.M."/>
            <person name="Garnica D."/>
            <person name="Upadhyaya N."/>
            <person name="Rathjen J."/>
            <person name="Taylor J.M."/>
            <person name="Park R.F."/>
            <person name="Dodds P.N."/>
            <person name="Hirsch C.D."/>
            <person name="Kianian S.F."/>
            <person name="Figueroa M."/>
        </authorList>
    </citation>
    <scope>NUCLEOTIDE SEQUENCE [LARGE SCALE GENOMIC DNA]</scope>
    <source>
        <strain evidence="3">12SD80</strain>
    </source>
</reference>
<feature type="signal peptide" evidence="2">
    <location>
        <begin position="1"/>
        <end position="25"/>
    </location>
</feature>
<comment type="caution">
    <text evidence="3">The sequence shown here is derived from an EMBL/GenBank/DDBJ whole genome shotgun (WGS) entry which is preliminary data.</text>
</comment>
<evidence type="ECO:0000256" key="1">
    <source>
        <dbReference type="SAM" id="MobiDB-lite"/>
    </source>
</evidence>
<protein>
    <submittedName>
        <fullName evidence="3">Uncharacterized protein</fullName>
    </submittedName>
</protein>
<evidence type="ECO:0000313" key="3">
    <source>
        <dbReference type="EMBL" id="PLW23864.1"/>
    </source>
</evidence>
<accession>A0A2N5TEE1</accession>
<feature type="chain" id="PRO_5014678794" evidence="2">
    <location>
        <begin position="26"/>
        <end position="129"/>
    </location>
</feature>
<dbReference type="EMBL" id="PGCI01000622">
    <property type="protein sequence ID" value="PLW23864.1"/>
    <property type="molecule type" value="Genomic_DNA"/>
</dbReference>
<evidence type="ECO:0000256" key="2">
    <source>
        <dbReference type="SAM" id="SignalP"/>
    </source>
</evidence>
<name>A0A2N5TEE1_9BASI</name>
<feature type="region of interest" description="Disordered" evidence="1">
    <location>
        <begin position="60"/>
        <end position="90"/>
    </location>
</feature>
<dbReference type="AlphaFoldDB" id="A0A2N5TEE1"/>
<evidence type="ECO:0000313" key="4">
    <source>
        <dbReference type="Proteomes" id="UP000235392"/>
    </source>
</evidence>